<keyword evidence="5" id="KW-1185">Reference proteome</keyword>
<feature type="compositionally biased region" description="Low complexity" evidence="2">
    <location>
        <begin position="195"/>
        <end position="210"/>
    </location>
</feature>
<evidence type="ECO:0000256" key="1">
    <source>
        <dbReference type="RuleBase" id="RU003767"/>
    </source>
</evidence>
<dbReference type="Gene3D" id="1.10.20.10">
    <property type="entry name" value="Histone, subunit A"/>
    <property type="match status" value="1"/>
</dbReference>
<feature type="region of interest" description="Disordered" evidence="2">
    <location>
        <begin position="165"/>
        <end position="232"/>
    </location>
</feature>
<dbReference type="InterPro" id="IPR032454">
    <property type="entry name" value="Histone_H2A_C"/>
</dbReference>
<evidence type="ECO:0000259" key="3">
    <source>
        <dbReference type="Pfam" id="PF16211"/>
    </source>
</evidence>
<reference evidence="5" key="1">
    <citation type="journal article" date="2020" name="Genome Biol.">
        <title>Gamete binning: chromosome-level and haplotype-resolved genome assembly enabled by high-throughput single-cell sequencing of gamete genomes.</title>
        <authorList>
            <person name="Campoy J.A."/>
            <person name="Sun H."/>
            <person name="Goel M."/>
            <person name="Jiao W.-B."/>
            <person name="Folz-Donahue K."/>
            <person name="Wang N."/>
            <person name="Rubio M."/>
            <person name="Liu C."/>
            <person name="Kukat C."/>
            <person name="Ruiz D."/>
            <person name="Huettel B."/>
            <person name="Schneeberger K."/>
        </authorList>
    </citation>
    <scope>NUCLEOTIDE SEQUENCE [LARGE SCALE GENOMIC DNA]</scope>
    <source>
        <strain evidence="5">cv. Rojo Pasion</strain>
    </source>
</reference>
<dbReference type="SMART" id="SM00414">
    <property type="entry name" value="H2A"/>
    <property type="match status" value="1"/>
</dbReference>
<gene>
    <name evidence="4" type="ORF">ORAREDHAP_LOCUS21656</name>
</gene>
<comment type="subunit">
    <text evidence="1">The nucleosome is a histone octamer containing two molecules each of H2A, H2B, H3 and H4 assembled in one H3-H4 heterotetramer and two H2A-H2B heterodimers. The octamer wraps approximately 147 bp of DNA.</text>
</comment>
<evidence type="ECO:0000313" key="5">
    <source>
        <dbReference type="Proteomes" id="UP000507245"/>
    </source>
</evidence>
<dbReference type="InterPro" id="IPR009072">
    <property type="entry name" value="Histone-fold"/>
</dbReference>
<keyword evidence="1" id="KW-0544">Nucleosome core</keyword>
<feature type="compositionally biased region" description="Low complexity" evidence="2">
    <location>
        <begin position="218"/>
        <end position="232"/>
    </location>
</feature>
<dbReference type="InterPro" id="IPR002119">
    <property type="entry name" value="Histone_H2A"/>
</dbReference>
<dbReference type="OrthoDB" id="9421954at2759"/>
<organism evidence="4 5">
    <name type="scientific">Prunus armeniaca</name>
    <name type="common">Apricot</name>
    <name type="synonym">Armeniaca vulgaris</name>
    <dbReference type="NCBI Taxonomy" id="36596"/>
    <lineage>
        <taxon>Eukaryota</taxon>
        <taxon>Viridiplantae</taxon>
        <taxon>Streptophyta</taxon>
        <taxon>Embryophyta</taxon>
        <taxon>Tracheophyta</taxon>
        <taxon>Spermatophyta</taxon>
        <taxon>Magnoliopsida</taxon>
        <taxon>eudicotyledons</taxon>
        <taxon>Gunneridae</taxon>
        <taxon>Pentapetalae</taxon>
        <taxon>rosids</taxon>
        <taxon>fabids</taxon>
        <taxon>Rosales</taxon>
        <taxon>Rosaceae</taxon>
        <taxon>Amygdaloideae</taxon>
        <taxon>Amygdaleae</taxon>
        <taxon>Prunus</taxon>
    </lineage>
</organism>
<dbReference type="GO" id="GO:0046982">
    <property type="term" value="F:protein heterodimerization activity"/>
    <property type="evidence" value="ECO:0007669"/>
    <property type="project" value="InterPro"/>
</dbReference>
<accession>A0A6J5WVY3</accession>
<sequence length="232" mass="24537">MGINPQNPRSNFGILKGEKLAVAVILGGGVGGKIKREGKKVWVVVELGFWVRWEGQTRNVMGDKGLEVLARSCKRLRRLRIERGADEQGMGDEEGVVSLSCLILELEVNAACDNKKTRISPRHVLLAVKNDEELEKLLKGVTIASGGVLPQINLILLPKETTSSKASSKAPNLVNPTTNKSSFSAAVENAPNFGNEANNAASDVADNASPNSPPKELASSPSSGVSAVSATT</sequence>
<dbReference type="Proteomes" id="UP000507245">
    <property type="component" value="Unassembled WGS sequence"/>
</dbReference>
<dbReference type="PRINTS" id="PR00620">
    <property type="entry name" value="HISTONEH2A"/>
</dbReference>
<dbReference type="Pfam" id="PF16211">
    <property type="entry name" value="Histone_H2A_C"/>
    <property type="match status" value="1"/>
</dbReference>
<dbReference type="AlphaFoldDB" id="A0A6J5WVY3"/>
<keyword evidence="1" id="KW-0539">Nucleus</keyword>
<comment type="similarity">
    <text evidence="1">Belongs to the histone H2A family.</text>
</comment>
<feature type="domain" description="Histone H2A C-terminal" evidence="3">
    <location>
        <begin position="132"/>
        <end position="165"/>
    </location>
</feature>
<dbReference type="GO" id="GO:0000786">
    <property type="term" value="C:nucleosome"/>
    <property type="evidence" value="ECO:0007669"/>
    <property type="project" value="UniProtKB-KW"/>
</dbReference>
<keyword evidence="1" id="KW-0238">DNA-binding</keyword>
<evidence type="ECO:0000313" key="4">
    <source>
        <dbReference type="EMBL" id="CAB4304225.1"/>
    </source>
</evidence>
<name>A0A6J5WVY3_PRUAR</name>
<dbReference type="PANTHER" id="PTHR23430">
    <property type="entry name" value="HISTONE H2A"/>
    <property type="match status" value="1"/>
</dbReference>
<proteinExistence type="inferred from homology"/>
<dbReference type="GO" id="GO:0005634">
    <property type="term" value="C:nucleus"/>
    <property type="evidence" value="ECO:0007669"/>
    <property type="project" value="UniProtKB-SubCell"/>
</dbReference>
<comment type="subcellular location">
    <subcellularLocation>
        <location evidence="1">Nucleus</location>
    </subcellularLocation>
</comment>
<dbReference type="GO" id="GO:0003677">
    <property type="term" value="F:DNA binding"/>
    <property type="evidence" value="ECO:0007669"/>
    <property type="project" value="UniProtKB-KW"/>
</dbReference>
<dbReference type="EMBL" id="CAEKKB010000003">
    <property type="protein sequence ID" value="CAB4304225.1"/>
    <property type="molecule type" value="Genomic_DNA"/>
</dbReference>
<keyword evidence="1" id="KW-0158">Chromosome</keyword>
<dbReference type="GO" id="GO:0030527">
    <property type="term" value="F:structural constituent of chromatin"/>
    <property type="evidence" value="ECO:0007669"/>
    <property type="project" value="InterPro"/>
</dbReference>
<protein>
    <recommendedName>
        <fullName evidence="1">Histone H2A</fullName>
    </recommendedName>
</protein>
<feature type="compositionally biased region" description="Polar residues" evidence="2">
    <location>
        <begin position="174"/>
        <end position="184"/>
    </location>
</feature>
<evidence type="ECO:0000256" key="2">
    <source>
        <dbReference type="SAM" id="MobiDB-lite"/>
    </source>
</evidence>
<dbReference type="SUPFAM" id="SSF47113">
    <property type="entry name" value="Histone-fold"/>
    <property type="match status" value="1"/>
</dbReference>